<dbReference type="GO" id="GO:0019843">
    <property type="term" value="F:rRNA binding"/>
    <property type="evidence" value="ECO:0007669"/>
    <property type="project" value="UniProtKB-UniRule"/>
</dbReference>
<evidence type="ECO:0000256" key="7">
    <source>
        <dbReference type="ARBA" id="ARBA00046740"/>
    </source>
</evidence>
<dbReference type="Pfam" id="PF00410">
    <property type="entry name" value="Ribosomal_S8"/>
    <property type="match status" value="1"/>
</dbReference>
<dbReference type="Gene3D" id="3.30.1490.10">
    <property type="match status" value="1"/>
</dbReference>
<dbReference type="GO" id="GO:0006412">
    <property type="term" value="P:translation"/>
    <property type="evidence" value="ECO:0007669"/>
    <property type="project" value="UniProtKB-UniRule"/>
</dbReference>
<dbReference type="InterPro" id="IPR047863">
    <property type="entry name" value="Ribosomal_uS8_CS"/>
</dbReference>
<dbReference type="HAMAP" id="MF_01302_B">
    <property type="entry name" value="Ribosomal_uS8_B"/>
    <property type="match status" value="1"/>
</dbReference>
<dbReference type="AlphaFoldDB" id="A0A1F4T5I2"/>
<dbReference type="NCBIfam" id="NF001109">
    <property type="entry name" value="PRK00136.1"/>
    <property type="match status" value="1"/>
</dbReference>
<organism evidence="10 11">
    <name type="scientific">candidate division WOR-1 bacterium RIFOXYC12_FULL_54_18</name>
    <dbReference type="NCBI Taxonomy" id="1802584"/>
    <lineage>
        <taxon>Bacteria</taxon>
        <taxon>Bacillati</taxon>
        <taxon>Saganbacteria</taxon>
    </lineage>
</organism>
<evidence type="ECO:0000313" key="11">
    <source>
        <dbReference type="Proteomes" id="UP000178602"/>
    </source>
</evidence>
<name>A0A1F4T5I2_UNCSA</name>
<dbReference type="InterPro" id="IPR000630">
    <property type="entry name" value="Ribosomal_uS8"/>
</dbReference>
<dbReference type="GO" id="GO:0003735">
    <property type="term" value="F:structural constituent of ribosome"/>
    <property type="evidence" value="ECO:0007669"/>
    <property type="project" value="InterPro"/>
</dbReference>
<dbReference type="FunFam" id="3.30.1490.10:FF:000001">
    <property type="entry name" value="30S ribosomal protein S8"/>
    <property type="match status" value="1"/>
</dbReference>
<evidence type="ECO:0000256" key="1">
    <source>
        <dbReference type="ARBA" id="ARBA00006471"/>
    </source>
</evidence>
<dbReference type="InterPro" id="IPR035987">
    <property type="entry name" value="Ribosomal_uS8_sf"/>
</dbReference>
<keyword evidence="2 8" id="KW-0699">rRNA-binding</keyword>
<reference evidence="10 11" key="1">
    <citation type="journal article" date="2016" name="Nat. Commun.">
        <title>Thousands of microbial genomes shed light on interconnected biogeochemical processes in an aquifer system.</title>
        <authorList>
            <person name="Anantharaman K."/>
            <person name="Brown C.T."/>
            <person name="Hug L.A."/>
            <person name="Sharon I."/>
            <person name="Castelle C.J."/>
            <person name="Probst A.J."/>
            <person name="Thomas B.C."/>
            <person name="Singh A."/>
            <person name="Wilkins M.J."/>
            <person name="Karaoz U."/>
            <person name="Brodie E.L."/>
            <person name="Williams K.H."/>
            <person name="Hubbard S.S."/>
            <person name="Banfield J.F."/>
        </authorList>
    </citation>
    <scope>NUCLEOTIDE SEQUENCE [LARGE SCALE GENOMIC DNA]</scope>
</reference>
<keyword evidence="3 8" id="KW-0694">RNA-binding</keyword>
<dbReference type="PROSITE" id="PS00053">
    <property type="entry name" value="RIBOSOMAL_S8"/>
    <property type="match status" value="1"/>
</dbReference>
<dbReference type="Gene3D" id="3.30.1370.30">
    <property type="match status" value="1"/>
</dbReference>
<evidence type="ECO:0000256" key="8">
    <source>
        <dbReference type="HAMAP-Rule" id="MF_01302"/>
    </source>
</evidence>
<gene>
    <name evidence="8" type="primary">rpsH</name>
    <name evidence="10" type="ORF">A3K49_03215</name>
</gene>
<dbReference type="SUPFAM" id="SSF56047">
    <property type="entry name" value="Ribosomal protein S8"/>
    <property type="match status" value="1"/>
</dbReference>
<sequence length="129" mass="14407">MDPIADLLVRVNNAIKVKKEAVEIPHSKVKEGIIKILQEEGFLGKYDVVARMNKKVMKVALKYNENRRSTIVGVKRVSTPGRRVYVGSQAIPRIQSGFGLAIISTPKGLMTDDNARRQKIGGEVLCYVW</sequence>
<evidence type="ECO:0000256" key="3">
    <source>
        <dbReference type="ARBA" id="ARBA00022884"/>
    </source>
</evidence>
<dbReference type="GO" id="GO:0005840">
    <property type="term" value="C:ribosome"/>
    <property type="evidence" value="ECO:0007669"/>
    <property type="project" value="UniProtKB-KW"/>
</dbReference>
<evidence type="ECO:0000256" key="5">
    <source>
        <dbReference type="ARBA" id="ARBA00023274"/>
    </source>
</evidence>
<evidence type="ECO:0000256" key="2">
    <source>
        <dbReference type="ARBA" id="ARBA00022730"/>
    </source>
</evidence>
<dbReference type="PANTHER" id="PTHR11758">
    <property type="entry name" value="40S RIBOSOMAL PROTEIN S15A"/>
    <property type="match status" value="1"/>
</dbReference>
<evidence type="ECO:0000256" key="4">
    <source>
        <dbReference type="ARBA" id="ARBA00022980"/>
    </source>
</evidence>
<comment type="subunit">
    <text evidence="7 8">Part of the 30S ribosomal subunit. Contacts proteins S5 and S12.</text>
</comment>
<dbReference type="FunFam" id="3.30.1370.30:FF:000002">
    <property type="entry name" value="30S ribosomal protein S8"/>
    <property type="match status" value="1"/>
</dbReference>
<evidence type="ECO:0000256" key="9">
    <source>
        <dbReference type="RuleBase" id="RU003660"/>
    </source>
</evidence>
<protein>
    <recommendedName>
        <fullName evidence="6 8">Small ribosomal subunit protein uS8</fullName>
    </recommendedName>
</protein>
<comment type="function">
    <text evidence="8">One of the primary rRNA binding proteins, it binds directly to 16S rRNA central domain where it helps coordinate assembly of the platform of the 30S subunit.</text>
</comment>
<comment type="similarity">
    <text evidence="1 8 9">Belongs to the universal ribosomal protein uS8 family.</text>
</comment>
<keyword evidence="5 8" id="KW-0687">Ribonucleoprotein</keyword>
<dbReference type="GO" id="GO:1990904">
    <property type="term" value="C:ribonucleoprotein complex"/>
    <property type="evidence" value="ECO:0007669"/>
    <property type="project" value="UniProtKB-KW"/>
</dbReference>
<evidence type="ECO:0000313" key="10">
    <source>
        <dbReference type="EMBL" id="OGC27994.1"/>
    </source>
</evidence>
<accession>A0A1F4T5I2</accession>
<comment type="caution">
    <text evidence="10">The sequence shown here is derived from an EMBL/GenBank/DDBJ whole genome shotgun (WGS) entry which is preliminary data.</text>
</comment>
<evidence type="ECO:0000256" key="6">
    <source>
        <dbReference type="ARBA" id="ARBA00035258"/>
    </source>
</evidence>
<dbReference type="EMBL" id="MEUG01000001">
    <property type="protein sequence ID" value="OGC27994.1"/>
    <property type="molecule type" value="Genomic_DNA"/>
</dbReference>
<keyword evidence="4 8" id="KW-0689">Ribosomal protein</keyword>
<dbReference type="GO" id="GO:0005737">
    <property type="term" value="C:cytoplasm"/>
    <property type="evidence" value="ECO:0007669"/>
    <property type="project" value="UniProtKB-ARBA"/>
</dbReference>
<proteinExistence type="inferred from homology"/>
<dbReference type="Proteomes" id="UP000178602">
    <property type="component" value="Unassembled WGS sequence"/>
</dbReference>